<feature type="domain" description="AMP-dependent synthetase/ligase" evidence="2">
    <location>
        <begin position="26"/>
        <end position="402"/>
    </location>
</feature>
<dbReference type="Gene3D" id="3.30.300.30">
    <property type="match status" value="1"/>
</dbReference>
<keyword evidence="4" id="KW-1185">Reference proteome</keyword>
<dbReference type="AlphaFoldDB" id="A0A7D6DZ16"/>
<dbReference type="KEGG" id="mgor:H0P51_25340"/>
<proteinExistence type="inferred from homology"/>
<evidence type="ECO:0000256" key="1">
    <source>
        <dbReference type="ARBA" id="ARBA00006432"/>
    </source>
</evidence>
<evidence type="ECO:0000313" key="4">
    <source>
        <dbReference type="Proteomes" id="UP000510682"/>
    </source>
</evidence>
<dbReference type="InterPro" id="IPR042099">
    <property type="entry name" value="ANL_N_sf"/>
</dbReference>
<reference evidence="4" key="1">
    <citation type="submission" date="2020-07" db="EMBL/GenBank/DDBJ databases">
        <title>Description of Mycobacterium gordonae subsp. intergordonae subsp.nov. and Mycobacterium gordonae subsp. gordonae subsp. nov.</title>
        <authorList>
            <person name="Yu X."/>
        </authorList>
    </citation>
    <scope>NUCLEOTIDE SEQUENCE [LARGE SCALE GENOMIC DNA]</scope>
    <source>
        <strain evidence="4">24</strain>
    </source>
</reference>
<dbReference type="Proteomes" id="UP000510682">
    <property type="component" value="Chromosome"/>
</dbReference>
<dbReference type="Pfam" id="PF00501">
    <property type="entry name" value="AMP-binding"/>
    <property type="match status" value="1"/>
</dbReference>
<reference evidence="3 4" key="2">
    <citation type="submission" date="2020-07" db="EMBL/GenBank/DDBJ databases">
        <authorList>
            <person name="Yu X."/>
        </authorList>
    </citation>
    <scope>NUCLEOTIDE SEQUENCE [LARGE SCALE GENOMIC DNA]</scope>
    <source>
        <strain evidence="4">24</strain>
    </source>
</reference>
<organism evidence="3 4">
    <name type="scientific">Mycobacterium vicinigordonae</name>
    <dbReference type="NCBI Taxonomy" id="1719132"/>
    <lineage>
        <taxon>Bacteria</taxon>
        <taxon>Bacillati</taxon>
        <taxon>Actinomycetota</taxon>
        <taxon>Actinomycetes</taxon>
        <taxon>Mycobacteriales</taxon>
        <taxon>Mycobacteriaceae</taxon>
        <taxon>Mycobacterium</taxon>
    </lineage>
</organism>
<evidence type="ECO:0000259" key="2">
    <source>
        <dbReference type="Pfam" id="PF00501"/>
    </source>
</evidence>
<dbReference type="EMBL" id="CP059165">
    <property type="protein sequence ID" value="QLL06970.1"/>
    <property type="molecule type" value="Genomic_DNA"/>
</dbReference>
<dbReference type="GO" id="GO:0070566">
    <property type="term" value="F:adenylyltransferase activity"/>
    <property type="evidence" value="ECO:0007669"/>
    <property type="project" value="TreeGrafter"/>
</dbReference>
<name>A0A7D6DZ16_9MYCO</name>
<accession>A0A7D6DZ16</accession>
<reference evidence="4" key="3">
    <citation type="submission" date="2023-07" db="EMBL/GenBank/DDBJ databases">
        <title>Description of Mycobacterium gordonae subsp. intergordonae subsp.nov. and Mycobacterium gordonae subsp. gordonae subsp. nov.</title>
        <authorList>
            <person name="Huang H."/>
        </authorList>
    </citation>
    <scope>NUCLEOTIDE SEQUENCE [LARGE SCALE GENOMIC DNA]</scope>
    <source>
        <strain evidence="4">24</strain>
    </source>
</reference>
<evidence type="ECO:0000313" key="3">
    <source>
        <dbReference type="EMBL" id="QLL06970.1"/>
    </source>
</evidence>
<dbReference type="RefSeq" id="WP_180915546.1">
    <property type="nucleotide sequence ID" value="NZ_CP059165.1"/>
</dbReference>
<sequence length="549" mass="58433">MSRLTEVIDKVAANSATGLRFGTATDLRFLSWQDINQAATRVAGRLVAEGVARGDRVGVLAANAQDVAVVLQGTWKAGAAMTMLQQPTSQADLAQWHAGTLRALAMLGAQCVVVGQPFSAIAGALRADGYRVIEIPETWPDIAAEDWQTTDDDVALYQLTSGSTGDPKAVAITHGNLCADISAMVAEVDIDSDADVTMSWLPLSHDMGLIAYLLSPMWAGNGAVYIPPTEFVRSPLQWIQVLSEQRATVTAAPNFAYSIVSRRLKAVEDGAYDLSALRCVVSGAEPIDPATMFEFTAQAARFGMRRAAVGAAYGLAEATVAVSFSPVDRPLAFETVCAEELELRGRAVTACGCDAPQKQLVLLGRPVSGMEVRIVDQDGHSQPARQMGELHIRGDAVTSHYLTPDGEVDAVGDDGWFGTGDLGYLTDEGEIVVCGRLKNVIIVAGRNIFPADIERLAASVDGVRRGGVVAFGVTLPDRREEIRIVAETVQRDPADQGREIRREITRRVLGATGMSPTVLLVGKGEVPKTASGKLRHVAAKELFGEVSAL</sequence>
<dbReference type="GO" id="GO:0005886">
    <property type="term" value="C:plasma membrane"/>
    <property type="evidence" value="ECO:0007669"/>
    <property type="project" value="TreeGrafter"/>
</dbReference>
<dbReference type="GO" id="GO:0006633">
    <property type="term" value="P:fatty acid biosynthetic process"/>
    <property type="evidence" value="ECO:0007669"/>
    <property type="project" value="TreeGrafter"/>
</dbReference>
<dbReference type="SUPFAM" id="SSF56801">
    <property type="entry name" value="Acetyl-CoA synthetase-like"/>
    <property type="match status" value="1"/>
</dbReference>
<gene>
    <name evidence="3" type="ORF">H0P51_25340</name>
</gene>
<dbReference type="GO" id="GO:0016874">
    <property type="term" value="F:ligase activity"/>
    <property type="evidence" value="ECO:0007669"/>
    <property type="project" value="UniProtKB-KW"/>
</dbReference>
<dbReference type="InterPro" id="IPR045851">
    <property type="entry name" value="AMP-bd_C_sf"/>
</dbReference>
<dbReference type="PROSITE" id="PS00455">
    <property type="entry name" value="AMP_BINDING"/>
    <property type="match status" value="1"/>
</dbReference>
<comment type="similarity">
    <text evidence="1">Belongs to the ATP-dependent AMP-binding enzyme family.</text>
</comment>
<dbReference type="InterPro" id="IPR000873">
    <property type="entry name" value="AMP-dep_synth/lig_dom"/>
</dbReference>
<dbReference type="NCBIfam" id="NF005850">
    <property type="entry name" value="PRK07768.1"/>
    <property type="match status" value="1"/>
</dbReference>
<dbReference type="InterPro" id="IPR020845">
    <property type="entry name" value="AMP-binding_CS"/>
</dbReference>
<dbReference type="PANTHER" id="PTHR22754:SF32">
    <property type="entry name" value="DISCO-INTERACTING PROTEIN 2"/>
    <property type="match status" value="1"/>
</dbReference>
<protein>
    <submittedName>
        <fullName evidence="3">Fatty acyl-AMP ligase</fullName>
    </submittedName>
</protein>
<keyword evidence="3" id="KW-0436">Ligase</keyword>
<dbReference type="PANTHER" id="PTHR22754">
    <property type="entry name" value="DISCO-INTERACTING PROTEIN 2 DIP2 -RELATED"/>
    <property type="match status" value="1"/>
</dbReference>
<dbReference type="Gene3D" id="3.40.50.12780">
    <property type="entry name" value="N-terminal domain of ligase-like"/>
    <property type="match status" value="1"/>
</dbReference>